<protein>
    <submittedName>
        <fullName evidence="8">Putative integral membrane protein (TIGR00698 family)</fullName>
    </submittedName>
</protein>
<feature type="transmembrane region" description="Helical" evidence="7">
    <location>
        <begin position="12"/>
        <end position="39"/>
    </location>
</feature>
<sequence length="311" mass="32842">MFFRQTLSIAGILLTLAGVFAGWVGVSLALAIGLMLALTLGNPWPAQSGKWAGWLLKTAVVGLGFGLPLDVVLGTALDSLLLTIATIAGALLLGRWLATLFAIDRTLGQLLAAGTAICGGSAIAALAPVLKARGEHIAISLAVVFLLNGLALWLFPVLGHWLGLSDQQFGLWAALAIHDTSSVVGAATAFSEQALPVATTAKLARAIWIVPLVLLFSWRQRDEGEAITIPMFIALFLLASLARTLVPALAEFAPLLTTIAKQLFAVSLLLIGYGLTFPVLRQIDWRSLAMAVTLWLLLASASLFALINGWY</sequence>
<keyword evidence="5 7" id="KW-1133">Transmembrane helix</keyword>
<dbReference type="PANTHER" id="PTHR30106:SF1">
    <property type="entry name" value="UPF0324 MEMBRANE PROTEIN FN0533"/>
    <property type="match status" value="1"/>
</dbReference>
<feature type="transmembrane region" description="Helical" evidence="7">
    <location>
        <begin position="110"/>
        <end position="130"/>
    </location>
</feature>
<evidence type="ECO:0000313" key="9">
    <source>
        <dbReference type="Proteomes" id="UP000295375"/>
    </source>
</evidence>
<accession>A0A4R6UXD6</accession>
<reference evidence="8 9" key="1">
    <citation type="submission" date="2019-03" db="EMBL/GenBank/DDBJ databases">
        <title>Genomic Encyclopedia of Type Strains, Phase IV (KMG-IV): sequencing the most valuable type-strain genomes for metagenomic binning, comparative biology and taxonomic classification.</title>
        <authorList>
            <person name="Goeker M."/>
        </authorList>
    </citation>
    <scope>NUCLEOTIDE SEQUENCE [LARGE SCALE GENOMIC DNA]</scope>
    <source>
        <strain evidence="8 9">DSM 103792</strain>
    </source>
</reference>
<dbReference type="OrthoDB" id="5393513at2"/>
<proteinExistence type="inferred from homology"/>
<feature type="transmembrane region" description="Helical" evidence="7">
    <location>
        <begin position="287"/>
        <end position="307"/>
    </location>
</feature>
<keyword evidence="9" id="KW-1185">Reference proteome</keyword>
<feature type="transmembrane region" description="Helical" evidence="7">
    <location>
        <begin position="253"/>
        <end position="275"/>
    </location>
</feature>
<dbReference type="EMBL" id="SNYM01000002">
    <property type="protein sequence ID" value="TDQ50583.1"/>
    <property type="molecule type" value="Genomic_DNA"/>
</dbReference>
<comment type="subcellular location">
    <subcellularLocation>
        <location evidence="1">Cell membrane</location>
        <topology evidence="1">Multi-pass membrane protein</topology>
    </subcellularLocation>
</comment>
<evidence type="ECO:0000256" key="4">
    <source>
        <dbReference type="ARBA" id="ARBA00022692"/>
    </source>
</evidence>
<evidence type="ECO:0000256" key="6">
    <source>
        <dbReference type="ARBA" id="ARBA00023136"/>
    </source>
</evidence>
<evidence type="ECO:0000256" key="7">
    <source>
        <dbReference type="SAM" id="Phobius"/>
    </source>
</evidence>
<dbReference type="InterPro" id="IPR018383">
    <property type="entry name" value="UPF0324_pro"/>
</dbReference>
<feature type="transmembrane region" description="Helical" evidence="7">
    <location>
        <begin position="203"/>
        <end position="220"/>
    </location>
</feature>
<dbReference type="Pfam" id="PF03601">
    <property type="entry name" value="Cons_hypoth698"/>
    <property type="match status" value="1"/>
</dbReference>
<dbReference type="RefSeq" id="WP_133587869.1">
    <property type="nucleotide sequence ID" value="NZ_CP037953.1"/>
</dbReference>
<evidence type="ECO:0000313" key="8">
    <source>
        <dbReference type="EMBL" id="TDQ50583.1"/>
    </source>
</evidence>
<keyword evidence="4 7" id="KW-0812">Transmembrane</keyword>
<evidence type="ECO:0000256" key="2">
    <source>
        <dbReference type="ARBA" id="ARBA00007977"/>
    </source>
</evidence>
<evidence type="ECO:0000256" key="1">
    <source>
        <dbReference type="ARBA" id="ARBA00004651"/>
    </source>
</evidence>
<keyword evidence="6 7" id="KW-0472">Membrane</keyword>
<feature type="transmembrane region" description="Helical" evidence="7">
    <location>
        <begin position="51"/>
        <end position="73"/>
    </location>
</feature>
<name>A0A4R6UXD6_9GAMM</name>
<feature type="transmembrane region" description="Helical" evidence="7">
    <location>
        <begin position="80"/>
        <end position="98"/>
    </location>
</feature>
<dbReference type="GO" id="GO:0005886">
    <property type="term" value="C:plasma membrane"/>
    <property type="evidence" value="ECO:0007669"/>
    <property type="project" value="UniProtKB-SubCell"/>
</dbReference>
<gene>
    <name evidence="8" type="ORF">EV696_102266</name>
</gene>
<organism evidence="8 9">
    <name type="scientific">Permianibacter aggregans</name>
    <dbReference type="NCBI Taxonomy" id="1510150"/>
    <lineage>
        <taxon>Bacteria</taxon>
        <taxon>Pseudomonadati</taxon>
        <taxon>Pseudomonadota</taxon>
        <taxon>Gammaproteobacteria</taxon>
        <taxon>Pseudomonadales</taxon>
        <taxon>Pseudomonadaceae</taxon>
        <taxon>Permianibacter</taxon>
    </lineage>
</organism>
<keyword evidence="3" id="KW-1003">Cell membrane</keyword>
<dbReference type="PANTHER" id="PTHR30106">
    <property type="entry name" value="INNER MEMBRANE PROTEIN YEIH-RELATED"/>
    <property type="match status" value="1"/>
</dbReference>
<evidence type="ECO:0000256" key="5">
    <source>
        <dbReference type="ARBA" id="ARBA00022989"/>
    </source>
</evidence>
<feature type="transmembrane region" description="Helical" evidence="7">
    <location>
        <begin position="226"/>
        <end position="246"/>
    </location>
</feature>
<dbReference type="AlphaFoldDB" id="A0A4R6UXD6"/>
<comment type="caution">
    <text evidence="8">The sequence shown here is derived from an EMBL/GenBank/DDBJ whole genome shotgun (WGS) entry which is preliminary data.</text>
</comment>
<evidence type="ECO:0000256" key="3">
    <source>
        <dbReference type="ARBA" id="ARBA00022475"/>
    </source>
</evidence>
<comment type="similarity">
    <text evidence="2">Belongs to the UPF0324 family.</text>
</comment>
<feature type="transmembrane region" description="Helical" evidence="7">
    <location>
        <begin position="137"/>
        <end position="163"/>
    </location>
</feature>
<dbReference type="Proteomes" id="UP000295375">
    <property type="component" value="Unassembled WGS sequence"/>
</dbReference>